<sequence>MNESPGPEVPLRLKALAELGAAVYVSLSAKDDLLEKATPFGEVIIPYSRIANAAKDMNGRLNLGVAGGATVSLDVINPSDRDALFVLLQQKIMKPGGRSTSSSWAVDGDG</sequence>
<dbReference type="EMBL" id="LAZR01030065">
    <property type="protein sequence ID" value="KKL57732.1"/>
    <property type="molecule type" value="Genomic_DNA"/>
</dbReference>
<protein>
    <submittedName>
        <fullName evidence="1">Uncharacterized protein</fullName>
    </submittedName>
</protein>
<proteinExistence type="predicted"/>
<organism evidence="1">
    <name type="scientific">marine sediment metagenome</name>
    <dbReference type="NCBI Taxonomy" id="412755"/>
    <lineage>
        <taxon>unclassified sequences</taxon>
        <taxon>metagenomes</taxon>
        <taxon>ecological metagenomes</taxon>
    </lineage>
</organism>
<accession>A0A0F9G2X9</accession>
<name>A0A0F9G2X9_9ZZZZ</name>
<evidence type="ECO:0000313" key="1">
    <source>
        <dbReference type="EMBL" id="KKL57732.1"/>
    </source>
</evidence>
<dbReference type="AlphaFoldDB" id="A0A0F9G2X9"/>
<gene>
    <name evidence="1" type="ORF">LCGC14_2232480</name>
</gene>
<comment type="caution">
    <text evidence="1">The sequence shown here is derived from an EMBL/GenBank/DDBJ whole genome shotgun (WGS) entry which is preliminary data.</text>
</comment>
<reference evidence="1" key="1">
    <citation type="journal article" date="2015" name="Nature">
        <title>Complex archaea that bridge the gap between prokaryotes and eukaryotes.</title>
        <authorList>
            <person name="Spang A."/>
            <person name="Saw J.H."/>
            <person name="Jorgensen S.L."/>
            <person name="Zaremba-Niedzwiedzka K."/>
            <person name="Martijn J."/>
            <person name="Lind A.E."/>
            <person name="van Eijk R."/>
            <person name="Schleper C."/>
            <person name="Guy L."/>
            <person name="Ettema T.J."/>
        </authorList>
    </citation>
    <scope>NUCLEOTIDE SEQUENCE</scope>
</reference>